<name>A0A8H7S8U9_9FUNG</name>
<dbReference type="AlphaFoldDB" id="A0A8H7S8U9"/>
<comment type="caution">
    <text evidence="1">The sequence shown here is derived from an EMBL/GenBank/DDBJ whole genome shotgun (WGS) entry which is preliminary data.</text>
</comment>
<accession>A0A8H7S8U9</accession>
<dbReference type="OrthoDB" id="2426083at2759"/>
<evidence type="ECO:0000313" key="1">
    <source>
        <dbReference type="EMBL" id="KAG2223756.1"/>
    </source>
</evidence>
<keyword evidence="2" id="KW-1185">Reference proteome</keyword>
<gene>
    <name evidence="1" type="ORF">INT45_003480</name>
</gene>
<protein>
    <submittedName>
        <fullName evidence="1">Uncharacterized protein</fullName>
    </submittedName>
</protein>
<reference evidence="1 2" key="1">
    <citation type="submission" date="2020-12" db="EMBL/GenBank/DDBJ databases">
        <title>Metabolic potential, ecology and presence of endohyphal bacteria is reflected in genomic diversity of Mucoromycotina.</title>
        <authorList>
            <person name="Muszewska A."/>
            <person name="Okrasinska A."/>
            <person name="Steczkiewicz K."/>
            <person name="Drgas O."/>
            <person name="Orlowska M."/>
            <person name="Perlinska-Lenart U."/>
            <person name="Aleksandrzak-Piekarczyk T."/>
            <person name="Szatraj K."/>
            <person name="Zielenkiewicz U."/>
            <person name="Pilsyk S."/>
            <person name="Malc E."/>
            <person name="Mieczkowski P."/>
            <person name="Kruszewska J.S."/>
            <person name="Biernat P."/>
            <person name="Pawlowska J."/>
        </authorList>
    </citation>
    <scope>NUCLEOTIDE SEQUENCE [LARGE SCALE GENOMIC DNA]</scope>
    <source>
        <strain evidence="1 2">CBS 142.35</strain>
    </source>
</reference>
<organism evidence="1 2">
    <name type="scientific">Circinella minor</name>
    <dbReference type="NCBI Taxonomy" id="1195481"/>
    <lineage>
        <taxon>Eukaryota</taxon>
        <taxon>Fungi</taxon>
        <taxon>Fungi incertae sedis</taxon>
        <taxon>Mucoromycota</taxon>
        <taxon>Mucoromycotina</taxon>
        <taxon>Mucoromycetes</taxon>
        <taxon>Mucorales</taxon>
        <taxon>Lichtheimiaceae</taxon>
        <taxon>Circinella</taxon>
    </lineage>
</organism>
<sequence>MHLQRGLSVQGRSIVINTLIMSKIWHVLRVTPVSKQFHQRGLGILDSRLQQQAMQIR</sequence>
<evidence type="ECO:0000313" key="2">
    <source>
        <dbReference type="Proteomes" id="UP000646827"/>
    </source>
</evidence>
<dbReference type="EMBL" id="JAEPRB010000055">
    <property type="protein sequence ID" value="KAG2223756.1"/>
    <property type="molecule type" value="Genomic_DNA"/>
</dbReference>
<dbReference type="Proteomes" id="UP000646827">
    <property type="component" value="Unassembled WGS sequence"/>
</dbReference>
<proteinExistence type="predicted"/>